<dbReference type="AlphaFoldDB" id="A0A3P3XML1"/>
<evidence type="ECO:0000313" key="2">
    <source>
        <dbReference type="EMBL" id="SLM17520.1"/>
    </source>
</evidence>
<dbReference type="GO" id="GO:0030170">
    <property type="term" value="F:pyridoxal phosphate binding"/>
    <property type="evidence" value="ECO:0007669"/>
    <property type="project" value="InterPro"/>
</dbReference>
<dbReference type="InterPro" id="IPR015421">
    <property type="entry name" value="PyrdxlP-dep_Trfase_major"/>
</dbReference>
<reference evidence="2" key="1">
    <citation type="submission" date="2017-02" db="EMBL/GenBank/DDBJ databases">
        <authorList>
            <person name="Regsiter A."/>
            <person name="William W."/>
        </authorList>
    </citation>
    <scope>NUCLEOTIDE SEQUENCE</scope>
    <source>
        <strain evidence="2">BdmA 4</strain>
    </source>
</reference>
<accession>A0A3P3XML1</accession>
<protein>
    <submittedName>
        <fullName evidence="2">Aminotransferase class I and II</fullName>
    </submittedName>
</protein>
<dbReference type="InterPro" id="IPR015422">
    <property type="entry name" value="PyrdxlP-dep_Trfase_small"/>
</dbReference>
<keyword evidence="2" id="KW-0808">Transferase</keyword>
<proteinExistence type="predicted"/>
<feature type="domain" description="Aminotransferase class I/classII large" evidence="1">
    <location>
        <begin position="49"/>
        <end position="368"/>
    </location>
</feature>
<dbReference type="Pfam" id="PF00155">
    <property type="entry name" value="Aminotran_1_2"/>
    <property type="match status" value="1"/>
</dbReference>
<dbReference type="InterPro" id="IPR004839">
    <property type="entry name" value="Aminotransferase_I/II_large"/>
</dbReference>
<dbReference type="InterPro" id="IPR015424">
    <property type="entry name" value="PyrdxlP-dep_Trfase"/>
</dbReference>
<evidence type="ECO:0000259" key="1">
    <source>
        <dbReference type="Pfam" id="PF00155"/>
    </source>
</evidence>
<dbReference type="Gene3D" id="3.90.1150.10">
    <property type="entry name" value="Aspartate Aminotransferase, domain 1"/>
    <property type="match status" value="1"/>
</dbReference>
<gene>
    <name evidence="2" type="ORF">SPIRO4BDMA_40089</name>
</gene>
<sequence length="392" mass="43912">MHMFEPFGLERFFARHEFSARYLLCTSDCESMSIDELLALTGQSSEALDALQRTWLGYTESKGSPLLREKIARFYRGLDPDSILVHSGAEEAILNLYLATVRPGDTVIVNWPCYQSLIEIPKGLGAETLKWKVREHEGRWFFDPDELEQLICGAESSSGRQKVKMLVLNMPHNPTGALMTPGEFNRVVDICRAREILLLVDEVYRMLELGATQRLPAVCEIYENAISLSVLSKAWGLAGLRIGWLATRRKDILDKVAAVKDYNSICASAPSETLACIALDHSDKILARNKAICEANVVHFKHFFERHRELFTWIPARAGSVAFPALLSAGHQHWHDAASLADQLLQETGALILPGALYGQEFGLHFRIGLGRRAVPEGLSVFSRWLEARGEH</sequence>
<dbReference type="CDD" id="cd00609">
    <property type="entry name" value="AAT_like"/>
    <property type="match status" value="1"/>
</dbReference>
<dbReference type="PANTHER" id="PTHR43510:SF1">
    <property type="entry name" value="AMINOTRANSFERASE FUNCTION, HYPOTHETICAL (EUROFUNG)"/>
    <property type="match status" value="1"/>
</dbReference>
<dbReference type="Gene3D" id="3.40.640.10">
    <property type="entry name" value="Type I PLP-dependent aspartate aminotransferase-like (Major domain)"/>
    <property type="match status" value="1"/>
</dbReference>
<dbReference type="SUPFAM" id="SSF53383">
    <property type="entry name" value="PLP-dependent transferases"/>
    <property type="match status" value="1"/>
</dbReference>
<keyword evidence="2" id="KW-0032">Aminotransferase</keyword>
<name>A0A3P3XML1_9SPIR</name>
<dbReference type="PANTHER" id="PTHR43510">
    <property type="entry name" value="AMINOTRANSFERASE FUNCTION, HYPOTHETICAL (EUROFUNG)"/>
    <property type="match status" value="1"/>
</dbReference>
<organism evidence="2">
    <name type="scientific">uncultured spirochete</name>
    <dbReference type="NCBI Taxonomy" id="156406"/>
    <lineage>
        <taxon>Bacteria</taxon>
        <taxon>Pseudomonadati</taxon>
        <taxon>Spirochaetota</taxon>
        <taxon>Spirochaetia</taxon>
        <taxon>Spirochaetales</taxon>
        <taxon>environmental samples</taxon>
    </lineage>
</organism>
<dbReference type="GO" id="GO:0008483">
    <property type="term" value="F:transaminase activity"/>
    <property type="evidence" value="ECO:0007669"/>
    <property type="project" value="UniProtKB-KW"/>
</dbReference>
<dbReference type="EMBL" id="FWDO01000004">
    <property type="protein sequence ID" value="SLM17520.1"/>
    <property type="molecule type" value="Genomic_DNA"/>
</dbReference>